<reference evidence="5" key="1">
    <citation type="submission" date="2022-01" db="EMBL/GenBank/DDBJ databases">
        <title>Genome sequnece data of strain Bradyrhizobium sp. nov.</title>
        <authorList>
            <person name="Zhang J."/>
        </authorList>
    </citation>
    <scope>NUCLEOTIDE SEQUENCE</scope>
    <source>
        <strain evidence="6">WYCCWR 12774</strain>
        <strain evidence="5">WYCCWR 13023</strain>
    </source>
</reference>
<dbReference type="AlphaFoldDB" id="A0A9X1R7H2"/>
<evidence type="ECO:0008006" key="9">
    <source>
        <dbReference type="Google" id="ProtNLM"/>
    </source>
</evidence>
<dbReference type="GO" id="GO:0008270">
    <property type="term" value="F:zinc ion binding"/>
    <property type="evidence" value="ECO:0007669"/>
    <property type="project" value="InterPro"/>
</dbReference>
<sequence>MEFVSTLAERNAHFASESFDNTLKMLPSMRTVIVGCVDGRVDPAEVLELEQGEAVVIRNVGGRVNAALYETLEILQVVASAAGKPLGEGWNLIVLHHTNCGIVPCFKHAPDLLAKNLSVSTSDLDHMAIADPYEAVRLDAAMLVSSDRLPAGLIVSGMVYDVATGRIDITVPPELVRG</sequence>
<evidence type="ECO:0000256" key="3">
    <source>
        <dbReference type="ARBA" id="ARBA00022833"/>
    </source>
</evidence>
<dbReference type="Proteomes" id="UP001139012">
    <property type="component" value="Unassembled WGS sequence"/>
</dbReference>
<dbReference type="Pfam" id="PF00484">
    <property type="entry name" value="Pro_CA"/>
    <property type="match status" value="1"/>
</dbReference>
<keyword evidence="2 4" id="KW-0479">Metal-binding</keyword>
<comment type="cofactor">
    <cofactor evidence="4">
        <name>Zn(2+)</name>
        <dbReference type="ChEBI" id="CHEBI:29105"/>
    </cofactor>
    <text evidence="4">Binds 1 zinc ion per subunit.</text>
</comment>
<feature type="binding site" evidence="4">
    <location>
        <position position="97"/>
    </location>
    <ligand>
        <name>Zn(2+)</name>
        <dbReference type="ChEBI" id="CHEBI:29105"/>
    </ligand>
</feature>
<evidence type="ECO:0000313" key="5">
    <source>
        <dbReference type="EMBL" id="MCG2626283.1"/>
    </source>
</evidence>
<keyword evidence="3 4" id="KW-0862">Zinc</keyword>
<evidence type="ECO:0000313" key="6">
    <source>
        <dbReference type="EMBL" id="MCG2668291.1"/>
    </source>
</evidence>
<feature type="binding site" evidence="4">
    <location>
        <position position="100"/>
    </location>
    <ligand>
        <name>Zn(2+)</name>
        <dbReference type="ChEBI" id="CHEBI:29105"/>
    </ligand>
</feature>
<dbReference type="Proteomes" id="UP001139054">
    <property type="component" value="Unassembled WGS sequence"/>
</dbReference>
<evidence type="ECO:0000256" key="1">
    <source>
        <dbReference type="ARBA" id="ARBA00006217"/>
    </source>
</evidence>
<accession>A0A9X1R7H2</accession>
<dbReference type="RefSeq" id="WP_237866343.1">
    <property type="nucleotide sequence ID" value="NZ_JAKLTY010000003.1"/>
</dbReference>
<protein>
    <recommendedName>
        <fullName evidence="9">Carbonic anhydrase</fullName>
    </recommendedName>
</protein>
<keyword evidence="7" id="KW-1185">Reference proteome</keyword>
<name>A0A9X1R7H2_9BRAD</name>
<dbReference type="InterPro" id="IPR036874">
    <property type="entry name" value="Carbonic_anhydrase_sf"/>
</dbReference>
<evidence type="ECO:0000256" key="4">
    <source>
        <dbReference type="PIRSR" id="PIRSR601765-1"/>
    </source>
</evidence>
<evidence type="ECO:0000313" key="7">
    <source>
        <dbReference type="Proteomes" id="UP001139012"/>
    </source>
</evidence>
<dbReference type="PANTHER" id="PTHR43175:SF3">
    <property type="entry name" value="CARBON DISULFIDE HYDROLASE"/>
    <property type="match status" value="1"/>
</dbReference>
<dbReference type="EMBL" id="JAKLUA010000004">
    <property type="protein sequence ID" value="MCG2668291.1"/>
    <property type="molecule type" value="Genomic_DNA"/>
</dbReference>
<dbReference type="Gene3D" id="3.40.1050.10">
    <property type="entry name" value="Carbonic anhydrase"/>
    <property type="match status" value="1"/>
</dbReference>
<proteinExistence type="inferred from homology"/>
<gene>
    <name evidence="6" type="ORF">L6637_15125</name>
    <name evidence="5" type="ORF">L6654_06555</name>
</gene>
<evidence type="ECO:0000313" key="8">
    <source>
        <dbReference type="Proteomes" id="UP001139054"/>
    </source>
</evidence>
<dbReference type="PANTHER" id="PTHR43175">
    <property type="entry name" value="CARBONIC ANHYDRASE"/>
    <property type="match status" value="1"/>
</dbReference>
<dbReference type="SUPFAM" id="SSF53056">
    <property type="entry name" value="beta-carbonic anhydrase, cab"/>
    <property type="match status" value="1"/>
</dbReference>
<dbReference type="InterPro" id="IPR001765">
    <property type="entry name" value="Carbonic_anhydrase"/>
</dbReference>
<dbReference type="EMBL" id="JAKLTY010000003">
    <property type="protein sequence ID" value="MCG2626283.1"/>
    <property type="molecule type" value="Genomic_DNA"/>
</dbReference>
<dbReference type="GO" id="GO:0004089">
    <property type="term" value="F:carbonate dehydratase activity"/>
    <property type="evidence" value="ECO:0007669"/>
    <property type="project" value="InterPro"/>
</dbReference>
<comment type="similarity">
    <text evidence="1">Belongs to the beta-class carbonic anhydrase family.</text>
</comment>
<comment type="caution">
    <text evidence="5">The sequence shown here is derived from an EMBL/GenBank/DDBJ whole genome shotgun (WGS) entry which is preliminary data.</text>
</comment>
<feature type="binding site" evidence="4">
    <location>
        <position position="38"/>
    </location>
    <ligand>
        <name>Zn(2+)</name>
        <dbReference type="ChEBI" id="CHEBI:29105"/>
    </ligand>
</feature>
<feature type="binding site" evidence="4">
    <location>
        <position position="36"/>
    </location>
    <ligand>
        <name>Zn(2+)</name>
        <dbReference type="ChEBI" id="CHEBI:29105"/>
    </ligand>
</feature>
<evidence type="ECO:0000256" key="2">
    <source>
        <dbReference type="ARBA" id="ARBA00022723"/>
    </source>
</evidence>
<dbReference type="SMART" id="SM00947">
    <property type="entry name" value="Pro_CA"/>
    <property type="match status" value="1"/>
</dbReference>
<organism evidence="5 8">
    <name type="scientific">Bradyrhizobium zhengyangense</name>
    <dbReference type="NCBI Taxonomy" id="2911009"/>
    <lineage>
        <taxon>Bacteria</taxon>
        <taxon>Pseudomonadati</taxon>
        <taxon>Pseudomonadota</taxon>
        <taxon>Alphaproteobacteria</taxon>
        <taxon>Hyphomicrobiales</taxon>
        <taxon>Nitrobacteraceae</taxon>
        <taxon>Bradyrhizobium</taxon>
    </lineage>
</organism>